<dbReference type="InterPro" id="IPR053211">
    <property type="entry name" value="DNA_repair-toleration"/>
</dbReference>
<feature type="domain" description="Pre-SET" evidence="18">
    <location>
        <begin position="1356"/>
        <end position="1417"/>
    </location>
</feature>
<dbReference type="SUPFAM" id="SSF88697">
    <property type="entry name" value="PUA domain-like"/>
    <property type="match status" value="1"/>
</dbReference>
<evidence type="ECO:0000256" key="4">
    <source>
        <dbReference type="ARBA" id="ARBA00022614"/>
    </source>
</evidence>
<comment type="caution">
    <text evidence="21">The sequence shown here is derived from an EMBL/GenBank/DDBJ whole genome shotgun (WGS) entry which is preliminary data.</text>
</comment>
<dbReference type="InterPro" id="IPR003591">
    <property type="entry name" value="Leu-rich_rpt_typical-subtyp"/>
</dbReference>
<keyword evidence="7" id="KW-0812">Transmembrane</keyword>
<reference evidence="21 22" key="1">
    <citation type="submission" date="2021-05" db="EMBL/GenBank/DDBJ databases">
        <title>Genome Assembly of Synthetic Allotetraploid Brassica napus Reveals Homoeologous Exchanges between Subgenomes.</title>
        <authorList>
            <person name="Davis J.T."/>
        </authorList>
    </citation>
    <scope>NUCLEOTIDE SEQUENCE [LARGE SCALE GENOMIC DNA]</scope>
    <source>
        <strain evidence="22">cv. Da-Ae</strain>
        <tissue evidence="21">Seedling</tissue>
    </source>
</reference>
<evidence type="ECO:0000256" key="8">
    <source>
        <dbReference type="ARBA" id="ARBA00022729"/>
    </source>
</evidence>
<dbReference type="Pfam" id="PF05033">
    <property type="entry name" value="Pre-SET"/>
    <property type="match status" value="1"/>
</dbReference>
<feature type="domain" description="YDG" evidence="20">
    <location>
        <begin position="1136"/>
        <end position="1283"/>
    </location>
</feature>
<feature type="domain" description="SET" evidence="17">
    <location>
        <begin position="1420"/>
        <end position="1560"/>
    </location>
</feature>
<dbReference type="SMART" id="SM00466">
    <property type="entry name" value="SRA"/>
    <property type="match status" value="1"/>
</dbReference>
<dbReference type="PROSITE" id="PS50868">
    <property type="entry name" value="POST_SET"/>
    <property type="match status" value="1"/>
</dbReference>
<dbReference type="Gene3D" id="3.80.10.10">
    <property type="entry name" value="Ribonuclease Inhibitor"/>
    <property type="match status" value="4"/>
</dbReference>
<dbReference type="SUPFAM" id="SSF82199">
    <property type="entry name" value="SET domain"/>
    <property type="match status" value="1"/>
</dbReference>
<evidence type="ECO:0000256" key="2">
    <source>
        <dbReference type="ARBA" id="ARBA00022454"/>
    </source>
</evidence>
<evidence type="ECO:0000256" key="6">
    <source>
        <dbReference type="ARBA" id="ARBA00022691"/>
    </source>
</evidence>
<dbReference type="InterPro" id="IPR018962">
    <property type="entry name" value="DUF1995"/>
</dbReference>
<dbReference type="Gene3D" id="2.30.280.10">
    <property type="entry name" value="SRA-YDG"/>
    <property type="match status" value="1"/>
</dbReference>
<dbReference type="InterPro" id="IPR032675">
    <property type="entry name" value="LRR_dom_sf"/>
</dbReference>
<dbReference type="PROSITE" id="PS50280">
    <property type="entry name" value="SET"/>
    <property type="match status" value="1"/>
</dbReference>
<dbReference type="Pfam" id="PF13855">
    <property type="entry name" value="LRR_8"/>
    <property type="match status" value="1"/>
</dbReference>
<dbReference type="InterPro" id="IPR001611">
    <property type="entry name" value="Leu-rich_rpt"/>
</dbReference>
<dbReference type="EMBL" id="JAGKQM010000016">
    <property type="protein sequence ID" value="KAH0875778.1"/>
    <property type="molecule type" value="Genomic_DNA"/>
</dbReference>
<dbReference type="InterPro" id="IPR013210">
    <property type="entry name" value="LRR_N_plant-typ"/>
</dbReference>
<evidence type="ECO:0000313" key="22">
    <source>
        <dbReference type="Proteomes" id="UP000824890"/>
    </source>
</evidence>
<dbReference type="InterPro" id="IPR025794">
    <property type="entry name" value="H3-K9-MeTrfase_plant"/>
</dbReference>
<dbReference type="Proteomes" id="UP000824890">
    <property type="component" value="Unassembled WGS sequence"/>
</dbReference>
<name>A0ABQ7Z6F9_BRANA</name>
<keyword evidence="8" id="KW-0732">Signal</keyword>
<evidence type="ECO:0000256" key="12">
    <source>
        <dbReference type="ARBA" id="ARBA00023136"/>
    </source>
</evidence>
<evidence type="ECO:0000256" key="7">
    <source>
        <dbReference type="ARBA" id="ARBA00022692"/>
    </source>
</evidence>
<feature type="region of interest" description="Disordered" evidence="16">
    <location>
        <begin position="956"/>
        <end position="1065"/>
    </location>
</feature>
<dbReference type="SMART" id="SM00468">
    <property type="entry name" value="PreSET"/>
    <property type="match status" value="1"/>
</dbReference>
<keyword evidence="5" id="KW-0808">Transferase</keyword>
<dbReference type="SMART" id="SM00369">
    <property type="entry name" value="LRR_TYP"/>
    <property type="match status" value="5"/>
</dbReference>
<dbReference type="InterPro" id="IPR036987">
    <property type="entry name" value="SRA-YDG_sf"/>
</dbReference>
<evidence type="ECO:0000256" key="13">
    <source>
        <dbReference type="ARBA" id="ARBA00023242"/>
    </source>
</evidence>
<evidence type="ECO:0000259" key="17">
    <source>
        <dbReference type="PROSITE" id="PS50280"/>
    </source>
</evidence>
<evidence type="ECO:0000256" key="5">
    <source>
        <dbReference type="ARBA" id="ARBA00022679"/>
    </source>
</evidence>
<keyword evidence="14" id="KW-0137">Centromere</keyword>
<feature type="compositionally biased region" description="Polar residues" evidence="16">
    <location>
        <begin position="1010"/>
        <end position="1021"/>
    </location>
</feature>
<keyword evidence="9" id="KW-0677">Repeat</keyword>
<evidence type="ECO:0000256" key="15">
    <source>
        <dbReference type="PROSITE-ProRule" id="PRU00358"/>
    </source>
</evidence>
<dbReference type="PROSITE" id="PS51575">
    <property type="entry name" value="SAM_MT43_SUVAR39_2"/>
    <property type="match status" value="1"/>
</dbReference>
<keyword evidence="3" id="KW-0489">Methyltransferase</keyword>
<dbReference type="InterPro" id="IPR007728">
    <property type="entry name" value="Pre-SET_dom"/>
</dbReference>
<evidence type="ECO:0000256" key="3">
    <source>
        <dbReference type="ARBA" id="ARBA00022603"/>
    </source>
</evidence>
<dbReference type="InterPro" id="IPR003616">
    <property type="entry name" value="Post-SET_dom"/>
</dbReference>
<feature type="region of interest" description="Disordered" evidence="16">
    <location>
        <begin position="1188"/>
        <end position="1217"/>
    </location>
</feature>
<keyword evidence="13 15" id="KW-0539">Nucleus</keyword>
<gene>
    <name evidence="21" type="ORF">HID58_073140</name>
</gene>
<dbReference type="PANTHER" id="PTHR48060:SF21">
    <property type="entry name" value="L DOMAIN-LIKE PROTEIN"/>
    <property type="match status" value="1"/>
</dbReference>
<dbReference type="Gene3D" id="2.170.270.10">
    <property type="entry name" value="SET domain"/>
    <property type="match status" value="1"/>
</dbReference>
<keyword evidence="10" id="KW-0156">Chromatin regulator</keyword>
<evidence type="ECO:0000256" key="11">
    <source>
        <dbReference type="ARBA" id="ARBA00022989"/>
    </source>
</evidence>
<keyword evidence="4" id="KW-0433">Leucine-rich repeat</keyword>
<keyword evidence="11" id="KW-1133">Transmembrane helix</keyword>
<proteinExistence type="predicted"/>
<comment type="subcellular location">
    <subcellularLocation>
        <location evidence="1">Chromosome</location>
    </subcellularLocation>
    <subcellularLocation>
        <location evidence="15">Nucleus</location>
    </subcellularLocation>
</comment>
<organism evidence="21 22">
    <name type="scientific">Brassica napus</name>
    <name type="common">Rape</name>
    <dbReference type="NCBI Taxonomy" id="3708"/>
    <lineage>
        <taxon>Eukaryota</taxon>
        <taxon>Viridiplantae</taxon>
        <taxon>Streptophyta</taxon>
        <taxon>Embryophyta</taxon>
        <taxon>Tracheophyta</taxon>
        <taxon>Spermatophyta</taxon>
        <taxon>Magnoliopsida</taxon>
        <taxon>eudicotyledons</taxon>
        <taxon>Gunneridae</taxon>
        <taxon>Pentapetalae</taxon>
        <taxon>rosids</taxon>
        <taxon>malvids</taxon>
        <taxon>Brassicales</taxon>
        <taxon>Brassicaceae</taxon>
        <taxon>Brassiceae</taxon>
        <taxon>Brassica</taxon>
    </lineage>
</organism>
<dbReference type="SMART" id="SM00317">
    <property type="entry name" value="SET"/>
    <property type="match status" value="1"/>
</dbReference>
<keyword evidence="12" id="KW-0472">Membrane</keyword>
<dbReference type="Pfam" id="PF00856">
    <property type="entry name" value="SET"/>
    <property type="match status" value="1"/>
</dbReference>
<feature type="domain" description="Post-SET" evidence="19">
    <location>
        <begin position="1575"/>
        <end position="1591"/>
    </location>
</feature>
<evidence type="ECO:0000259" key="20">
    <source>
        <dbReference type="PROSITE" id="PS51015"/>
    </source>
</evidence>
<sequence>MAMAMLPALFSSPSILTRRVRCGATAKSGGALSSTSPDSDPRRGVSVYKPKSYEVLVSDAANSLAFALQESKSRLEIDFPPLPSSISSYKGSSDDFIDANIQLALSVVRKLQEKVETRACIVFPDKPEKRRASQLFKAAFDSIDGISIRSLDDIPGTSVTNFFRSIRSTLDFDFEDENEGSWEPKEPPTLYMFINCSTRELSVIEQFVENFASSTPALLFNLELDTLRADLGLLGFPPKDLHYRFLSQFVPVFYIRIREYSKTVAVAPYVLNYNGALFRQYPGPWQVMLKQSDGSFACVAESPTRFTLGETKEELLQVLGLQEEKGSSLEFLRRGYKAATWWEEDVDLELSSNWHGLALLSLRKHLDKVPPELTSTWKVNSPEATPCKWFGITCDDSKKVTSLNFTGSGVSGQLGPEIWQLTSLEILDVSSNDLTGIIPSNLGNCSSLVYIDVSENRFSGKIPDTLGSLKSLADLYLYSNSLTGELPKSLFQIPALNYLHVEHNNLSGSIPQNVGEAKEILELRLFDNQFSGTIPESIGNCSKLEILYLHMNKLVGSLPESLNLLENLTDLFVANNSLSGTVRFGSTKCRKLVTLDFSYNQFEGGVPPELGNCSSLDALVIIKCNLSGTIPSSLGMLKNLTVLNLSENRLSESIPAEIGDCSSLSTLKLNDNQLGGELPSALGKLQKLESLELFENRFSGEIPIEIWKIQSLTQLLVYRNNLTGKLPEEITKLKNLRIVTIFNNSFSGVIPPGLGLNSNLEILDFIGNNLTGEIPPNLCHGNKLTVFNLGSNQLHGNIPASVAQCKTLSRLILRDNNLSGPLPEFSQNQDLSFLDLNSNNFEGPIPSDLGSCRKLTAINLSRNKLTGVIPPVLGNLQKLRYLNLGVNSLTGLVPPKFSNWKELTTLILSGNRSLAMEGVPGMNTVPNPNYYDKSIVLDVKPLRSLKPVFPNGNQGPPFVGCPPFGPPSSSTGHSPFSPFGAQPPPDLNQTQDTPPPTFVTPIQSYRPPTVVSNGPSTSSGTRKGVGRPKRNAVSIVPSSSSSGTKRGAGRPKGTSNAKKKEKTSLDVQVVKRDFDSGISAPEREDGNGDLVSSVLTRFDAVRRRLAQVEHGKAGTSKAAGVLMSNGVRTNMKKRVGTVPGIEVGDIFFSRIEMCLVGLHMQTMAGIDYITSKVGADEEPLATSIVSSGRYDGEAQDPESLIYSGQGGNADKNGQASDQKLERGNLALEKSLRKGNGVRVIRGEEDPASKTGKIYIYDGVYTISESWVEKGKNGCNTFKYKLVRVPNQPPAFGIWKAVLKWKEGLTARANLILPDITSGVESKPVSLVNDVDDEKGPSYFTYISTLKHSKQTQPPTIGCSCHGSCAAGNLDCSCVRKNGGDLPYLNGVMLVSRRPMVYECGTTCPCHASCKNKVIQTGLKFRMEVFKTDHRGWGLRSWDPIRAGSFICEYAGEVNLRMEQEDDEFVFDTSRVYNSFKWNYEPALVDGDPSDETPEEFNLPSPVLISAKSFGNVARFMNHSCSPNVMWQPVFVEGSGESVVHIAFFAIRHIPPMAELTYDYGVSLTSEARDGSLLHGKRKCLCGSVKCRDSFG</sequence>
<evidence type="ECO:0000259" key="18">
    <source>
        <dbReference type="PROSITE" id="PS50867"/>
    </source>
</evidence>
<evidence type="ECO:0000259" key="19">
    <source>
        <dbReference type="PROSITE" id="PS50868"/>
    </source>
</evidence>
<evidence type="ECO:0000256" key="10">
    <source>
        <dbReference type="ARBA" id="ARBA00022853"/>
    </source>
</evidence>
<dbReference type="InterPro" id="IPR055414">
    <property type="entry name" value="LRR_R13L4/SHOC2-like"/>
</dbReference>
<dbReference type="InterPro" id="IPR003105">
    <property type="entry name" value="SRA_YDG"/>
</dbReference>
<dbReference type="Pfam" id="PF08263">
    <property type="entry name" value="LRRNT_2"/>
    <property type="match status" value="1"/>
</dbReference>
<evidence type="ECO:0000256" key="14">
    <source>
        <dbReference type="ARBA" id="ARBA00023328"/>
    </source>
</evidence>
<dbReference type="PROSITE" id="PS50867">
    <property type="entry name" value="PRE_SET"/>
    <property type="match status" value="1"/>
</dbReference>
<evidence type="ECO:0000256" key="16">
    <source>
        <dbReference type="SAM" id="MobiDB-lite"/>
    </source>
</evidence>
<dbReference type="PANTHER" id="PTHR48060">
    <property type="entry name" value="DNA DAMAGE-REPAIR/TOLERATION PROTEIN DRT100"/>
    <property type="match status" value="1"/>
</dbReference>
<dbReference type="Pfam" id="PF09353">
    <property type="entry name" value="DUF1995"/>
    <property type="match status" value="1"/>
</dbReference>
<dbReference type="PROSITE" id="PS51015">
    <property type="entry name" value="YDG"/>
    <property type="match status" value="1"/>
</dbReference>
<evidence type="ECO:0000313" key="21">
    <source>
        <dbReference type="EMBL" id="KAH0875778.1"/>
    </source>
</evidence>
<feature type="compositionally biased region" description="Low complexity" evidence="16">
    <location>
        <begin position="967"/>
        <end position="980"/>
    </location>
</feature>
<protein>
    <submittedName>
        <fullName evidence="21">Uncharacterized protein</fullName>
    </submittedName>
</protein>
<evidence type="ECO:0000256" key="9">
    <source>
        <dbReference type="ARBA" id="ARBA00022737"/>
    </source>
</evidence>
<keyword evidence="6" id="KW-0949">S-adenosyl-L-methionine</keyword>
<dbReference type="SUPFAM" id="SSF52047">
    <property type="entry name" value="RNI-like"/>
    <property type="match status" value="2"/>
</dbReference>
<dbReference type="Pfam" id="PF02182">
    <property type="entry name" value="SAD_SRA"/>
    <property type="match status" value="1"/>
</dbReference>
<accession>A0ABQ7Z6F9</accession>
<dbReference type="Pfam" id="PF00560">
    <property type="entry name" value="LRR_1"/>
    <property type="match status" value="3"/>
</dbReference>
<dbReference type="InterPro" id="IPR046341">
    <property type="entry name" value="SET_dom_sf"/>
</dbReference>
<dbReference type="Pfam" id="PF23598">
    <property type="entry name" value="LRR_14"/>
    <property type="match status" value="1"/>
</dbReference>
<evidence type="ECO:0000256" key="1">
    <source>
        <dbReference type="ARBA" id="ARBA00004286"/>
    </source>
</evidence>
<dbReference type="InterPro" id="IPR001214">
    <property type="entry name" value="SET_dom"/>
</dbReference>
<keyword evidence="2" id="KW-0158">Chromosome</keyword>
<keyword evidence="22" id="KW-1185">Reference proteome</keyword>
<dbReference type="InterPro" id="IPR015947">
    <property type="entry name" value="PUA-like_sf"/>
</dbReference>